<sequence>MVDFLPAPQLAVILCFPEKDGTKPLEKEYTDLKESGFSAPDDVFFMKQKIGNACGTFALFHALSNLEGVIDL</sequence>
<dbReference type="PRINTS" id="PR00707">
    <property type="entry name" value="UBCTHYDRLASE"/>
</dbReference>
<dbReference type="PANTHER" id="PTHR10589:SF17">
    <property type="entry name" value="UBIQUITIN CARBOXYL-TERMINAL HYDROLASE"/>
    <property type="match status" value="1"/>
</dbReference>
<evidence type="ECO:0000256" key="7">
    <source>
        <dbReference type="PROSITE-ProRule" id="PRU01393"/>
    </source>
</evidence>
<comment type="caution">
    <text evidence="10">The sequence shown here is derived from an EMBL/GenBank/DDBJ whole genome shotgun (WGS) entry which is preliminary data.</text>
</comment>
<keyword evidence="11" id="KW-1185">Reference proteome</keyword>
<dbReference type="InterPro" id="IPR038765">
    <property type="entry name" value="Papain-like_cys_pep_sf"/>
</dbReference>
<evidence type="ECO:0000256" key="8">
    <source>
        <dbReference type="RuleBase" id="RU361215"/>
    </source>
</evidence>
<keyword evidence="6 8" id="KW-0788">Thiol protease</keyword>
<dbReference type="PANTHER" id="PTHR10589">
    <property type="entry name" value="UBIQUITIN CARBOXYL-TERMINAL HYDROLASE"/>
    <property type="match status" value="1"/>
</dbReference>
<dbReference type="Gene3D" id="3.40.532.10">
    <property type="entry name" value="Peptidase C12, ubiquitin carboxyl-terminal hydrolase"/>
    <property type="match status" value="1"/>
</dbReference>
<evidence type="ECO:0000259" key="9">
    <source>
        <dbReference type="PROSITE" id="PS52048"/>
    </source>
</evidence>
<accession>A0AAN8INR1</accession>
<dbReference type="GO" id="GO:0016579">
    <property type="term" value="P:protein deubiquitination"/>
    <property type="evidence" value="ECO:0007669"/>
    <property type="project" value="TreeGrafter"/>
</dbReference>
<dbReference type="AlphaFoldDB" id="A0AAN8INR1"/>
<evidence type="ECO:0000313" key="10">
    <source>
        <dbReference type="EMBL" id="KAK5977613.1"/>
    </source>
</evidence>
<reference evidence="10 11" key="1">
    <citation type="submission" date="2019-10" db="EMBL/GenBank/DDBJ databases">
        <title>Assembly and Annotation for the nematode Trichostrongylus colubriformis.</title>
        <authorList>
            <person name="Martin J."/>
        </authorList>
    </citation>
    <scope>NUCLEOTIDE SEQUENCE [LARGE SCALE GENOMIC DNA]</scope>
    <source>
        <strain evidence="10">G859</strain>
        <tissue evidence="10">Whole worm</tissue>
    </source>
</reference>
<dbReference type="SUPFAM" id="SSF54001">
    <property type="entry name" value="Cysteine proteinases"/>
    <property type="match status" value="1"/>
</dbReference>
<comment type="catalytic activity">
    <reaction evidence="1 8">
        <text>Thiol-dependent hydrolysis of ester, thioester, amide, peptide and isopeptide bonds formed by the C-terminal Gly of ubiquitin (a 76-residue protein attached to proteins as an intracellular targeting signal).</text>
        <dbReference type="EC" id="3.4.19.12"/>
    </reaction>
</comment>
<organism evidence="10 11">
    <name type="scientific">Trichostrongylus colubriformis</name>
    <name type="common">Black scour worm</name>
    <dbReference type="NCBI Taxonomy" id="6319"/>
    <lineage>
        <taxon>Eukaryota</taxon>
        <taxon>Metazoa</taxon>
        <taxon>Ecdysozoa</taxon>
        <taxon>Nematoda</taxon>
        <taxon>Chromadorea</taxon>
        <taxon>Rhabditida</taxon>
        <taxon>Rhabditina</taxon>
        <taxon>Rhabditomorpha</taxon>
        <taxon>Strongyloidea</taxon>
        <taxon>Trichostrongylidae</taxon>
        <taxon>Trichostrongylus</taxon>
    </lineage>
</organism>
<dbReference type="InterPro" id="IPR001578">
    <property type="entry name" value="Peptidase_C12_UCH"/>
</dbReference>
<comment type="caution">
    <text evidence="7">Lacks conserved residue(s) required for the propagation of feature annotation.</text>
</comment>
<gene>
    <name evidence="10" type="ORF">GCK32_022145</name>
</gene>
<protein>
    <recommendedName>
        <fullName evidence="8">Ubiquitin carboxyl-terminal hydrolase</fullName>
        <ecNumber evidence="8">3.4.19.12</ecNumber>
    </recommendedName>
</protein>
<dbReference type="GO" id="GO:0004843">
    <property type="term" value="F:cysteine-type deubiquitinase activity"/>
    <property type="evidence" value="ECO:0007669"/>
    <property type="project" value="UniProtKB-EC"/>
</dbReference>
<dbReference type="Proteomes" id="UP001331761">
    <property type="component" value="Unassembled WGS sequence"/>
</dbReference>
<dbReference type="PROSITE" id="PS52048">
    <property type="entry name" value="UCH_DOMAIN"/>
    <property type="match status" value="1"/>
</dbReference>
<name>A0AAN8INR1_TRICO</name>
<keyword evidence="3 8" id="KW-0645">Protease</keyword>
<comment type="similarity">
    <text evidence="2 7 8">Belongs to the peptidase C12 family.</text>
</comment>
<evidence type="ECO:0000256" key="2">
    <source>
        <dbReference type="ARBA" id="ARBA00009326"/>
    </source>
</evidence>
<evidence type="ECO:0000256" key="4">
    <source>
        <dbReference type="ARBA" id="ARBA00022786"/>
    </source>
</evidence>
<evidence type="ECO:0000256" key="1">
    <source>
        <dbReference type="ARBA" id="ARBA00000707"/>
    </source>
</evidence>
<dbReference type="GO" id="GO:0006511">
    <property type="term" value="P:ubiquitin-dependent protein catabolic process"/>
    <property type="evidence" value="ECO:0007669"/>
    <property type="project" value="UniProtKB-UniRule"/>
</dbReference>
<feature type="domain" description="UCH catalytic" evidence="9">
    <location>
        <begin position="1"/>
        <end position="72"/>
    </location>
</feature>
<dbReference type="GO" id="GO:0005737">
    <property type="term" value="C:cytoplasm"/>
    <property type="evidence" value="ECO:0007669"/>
    <property type="project" value="TreeGrafter"/>
</dbReference>
<evidence type="ECO:0000256" key="3">
    <source>
        <dbReference type="ARBA" id="ARBA00022670"/>
    </source>
</evidence>
<keyword evidence="5 8" id="KW-0378">Hydrolase</keyword>
<dbReference type="InterPro" id="IPR036959">
    <property type="entry name" value="Peptidase_C12_UCH_sf"/>
</dbReference>
<evidence type="ECO:0000313" key="11">
    <source>
        <dbReference type="Proteomes" id="UP001331761"/>
    </source>
</evidence>
<evidence type="ECO:0000256" key="6">
    <source>
        <dbReference type="ARBA" id="ARBA00022807"/>
    </source>
</evidence>
<dbReference type="EC" id="3.4.19.12" evidence="8"/>
<feature type="non-terminal residue" evidence="10">
    <location>
        <position position="72"/>
    </location>
</feature>
<dbReference type="Pfam" id="PF01088">
    <property type="entry name" value="Peptidase_C12"/>
    <property type="match status" value="1"/>
</dbReference>
<evidence type="ECO:0000256" key="5">
    <source>
        <dbReference type="ARBA" id="ARBA00022801"/>
    </source>
</evidence>
<keyword evidence="4 8" id="KW-0833">Ubl conjugation pathway</keyword>
<dbReference type="EMBL" id="WIXE01010381">
    <property type="protein sequence ID" value="KAK5977613.1"/>
    <property type="molecule type" value="Genomic_DNA"/>
</dbReference>
<proteinExistence type="inferred from homology"/>